<keyword evidence="1" id="KW-1133">Transmembrane helix</keyword>
<dbReference type="EnsemblMetazoa" id="OVOC4809.1">
    <property type="protein sequence ID" value="OVOC4809.1"/>
    <property type="gene ID" value="WBGene00241618"/>
</dbReference>
<sequence length="299" mass="34013">MSTNLTKSAQPTKEKIRKLLNEVKESNQLVLLTLLEIIVGKLFAVLEILLFYEAARRFSLEVDDVTFYIDPTEMSKKSLYFGLLTTVPHVLHFAADIQESFGVQVLHSNELEFQPAWVGIQVRRCCRSKNGEMKKARSETELNLCCISVKLKIIMEQIASWLCRMLKLREDYNSCYSAQLIDELFRKEEDSQWPKSYICCICVTVYLNVLAPGRPQLSSFIAATGTTVQRCKFNESGEEVTRLFYSPHLFQLLPFSSRDMAFVNGSRLQAVNAVSGVTQMTQMQCQQFTAALILTAIVC</sequence>
<name>A0A8R1TUQ5_ONCVO</name>
<protein>
    <submittedName>
        <fullName evidence="2">Uncharacterized protein</fullName>
    </submittedName>
</protein>
<accession>A0A8R1TUQ5</accession>
<keyword evidence="1" id="KW-0812">Transmembrane</keyword>
<dbReference type="EMBL" id="CMVM020000144">
    <property type="status" value="NOT_ANNOTATED_CDS"/>
    <property type="molecule type" value="Genomic_DNA"/>
</dbReference>
<keyword evidence="1" id="KW-0472">Membrane</keyword>
<dbReference type="AlphaFoldDB" id="A0A8R1TUQ5"/>
<organism evidence="2 3">
    <name type="scientific">Onchocerca volvulus</name>
    <dbReference type="NCBI Taxonomy" id="6282"/>
    <lineage>
        <taxon>Eukaryota</taxon>
        <taxon>Metazoa</taxon>
        <taxon>Ecdysozoa</taxon>
        <taxon>Nematoda</taxon>
        <taxon>Chromadorea</taxon>
        <taxon>Rhabditida</taxon>
        <taxon>Spirurina</taxon>
        <taxon>Spiruromorpha</taxon>
        <taxon>Filarioidea</taxon>
        <taxon>Onchocercidae</taxon>
        <taxon>Onchocerca</taxon>
    </lineage>
</organism>
<evidence type="ECO:0000313" key="3">
    <source>
        <dbReference type="Proteomes" id="UP000024404"/>
    </source>
</evidence>
<reference evidence="2" key="2">
    <citation type="submission" date="2022-06" db="UniProtKB">
        <authorList>
            <consortium name="EnsemblMetazoa"/>
        </authorList>
    </citation>
    <scope>IDENTIFICATION</scope>
</reference>
<proteinExistence type="predicted"/>
<evidence type="ECO:0000256" key="1">
    <source>
        <dbReference type="SAM" id="Phobius"/>
    </source>
</evidence>
<feature type="transmembrane region" description="Helical" evidence="1">
    <location>
        <begin position="29"/>
        <end position="52"/>
    </location>
</feature>
<keyword evidence="3" id="KW-1185">Reference proteome</keyword>
<reference evidence="3" key="1">
    <citation type="submission" date="2013-10" db="EMBL/GenBank/DDBJ databases">
        <title>Genome sequencing of Onchocerca volvulus.</title>
        <authorList>
            <person name="Cotton J."/>
            <person name="Tsai J."/>
            <person name="Stanley E."/>
            <person name="Tracey A."/>
            <person name="Holroyd N."/>
            <person name="Lustigman S."/>
            <person name="Berriman M."/>
        </authorList>
    </citation>
    <scope>NUCLEOTIDE SEQUENCE</scope>
</reference>
<evidence type="ECO:0000313" key="2">
    <source>
        <dbReference type="EnsemblMetazoa" id="OVOC4809.1"/>
    </source>
</evidence>
<dbReference type="Proteomes" id="UP000024404">
    <property type="component" value="Unassembled WGS sequence"/>
</dbReference>